<dbReference type="OrthoDB" id="2998255at2759"/>
<dbReference type="InterPro" id="IPR002893">
    <property type="entry name" value="Znf_MYND"/>
</dbReference>
<evidence type="ECO:0000256" key="3">
    <source>
        <dbReference type="ARBA" id="ARBA00022833"/>
    </source>
</evidence>
<accession>A0A067TP81</accession>
<evidence type="ECO:0000313" key="7">
    <source>
        <dbReference type="Proteomes" id="UP000027222"/>
    </source>
</evidence>
<evidence type="ECO:0000256" key="1">
    <source>
        <dbReference type="ARBA" id="ARBA00022723"/>
    </source>
</evidence>
<sequence length="580" mass="65172">MARRKTGNPTHKDTRDAAKASAFFTSSILDPHNPQHCGVCLQGAFLECTTAERATPNTDKRSKQPVPTMTVSAQLWTIVIAFLSLPRTNKQMEGLLVRLSTCSCRISDDKAGDLMRYHAEGNKEAARVMSRLHMEELGDSDSKNRFTLQRCAFIVDLFCVFSVVISGSSVRSAAKGSSQSWPISVTDLIPYGAENFVQAMMQWYRFVPDTIIFHATALVSRVCRSLVVPSLIQHQVSHAIIESTRQLVDLTMTNILSSDEKRTTYASHRFELHVTDLLIFLKVIMQELPQDCKAAILRGCETKAMQVCNMLLYLSSDPKMPSNRVSAELDVLAMTAQDIFRFFHMHMPPRPSMPVHPRVQQLDSLAFPPPASVRAPKESALSYIQDFRTEARCTAQGCPNSLQSAGREFQRCGRCGIVSYCGRECQAKAWKNEQYPHKRVCPVLRNLMEMGGGSALFFAGLHGRVVVDVKGEEKVALFLRMEAQFKILNNWTAANINEGDFLLIKEWGELVNISRGHPLPNGTEWTPGYSDYDEVIAQLSAQGRGPKPKYLNRLARWPSEVAKEERLLKVQPFWDHEIEC</sequence>
<gene>
    <name evidence="6" type="ORF">GALMADRAFT_236816</name>
</gene>
<dbReference type="PROSITE" id="PS50865">
    <property type="entry name" value="ZF_MYND_2"/>
    <property type="match status" value="1"/>
</dbReference>
<dbReference type="Proteomes" id="UP000027222">
    <property type="component" value="Unassembled WGS sequence"/>
</dbReference>
<dbReference type="AlphaFoldDB" id="A0A067TP81"/>
<dbReference type="GO" id="GO:0008270">
    <property type="term" value="F:zinc ion binding"/>
    <property type="evidence" value="ECO:0007669"/>
    <property type="project" value="UniProtKB-KW"/>
</dbReference>
<proteinExistence type="predicted"/>
<dbReference type="Pfam" id="PF01753">
    <property type="entry name" value="zf-MYND"/>
    <property type="match status" value="1"/>
</dbReference>
<name>A0A067TP81_GALM3</name>
<evidence type="ECO:0000256" key="2">
    <source>
        <dbReference type="ARBA" id="ARBA00022771"/>
    </source>
</evidence>
<dbReference type="STRING" id="685588.A0A067TP81"/>
<keyword evidence="2 4" id="KW-0863">Zinc-finger</keyword>
<evidence type="ECO:0000259" key="5">
    <source>
        <dbReference type="PROSITE" id="PS50865"/>
    </source>
</evidence>
<dbReference type="EMBL" id="KL142368">
    <property type="protein sequence ID" value="KDR84142.1"/>
    <property type="molecule type" value="Genomic_DNA"/>
</dbReference>
<keyword evidence="7" id="KW-1185">Reference proteome</keyword>
<dbReference type="Gene3D" id="6.10.140.2220">
    <property type="match status" value="1"/>
</dbReference>
<feature type="domain" description="MYND-type" evidence="5">
    <location>
        <begin position="398"/>
        <end position="441"/>
    </location>
</feature>
<keyword evidence="1" id="KW-0479">Metal-binding</keyword>
<dbReference type="SUPFAM" id="SSF144232">
    <property type="entry name" value="HIT/MYND zinc finger-like"/>
    <property type="match status" value="1"/>
</dbReference>
<keyword evidence="3" id="KW-0862">Zinc</keyword>
<evidence type="ECO:0000313" key="6">
    <source>
        <dbReference type="EMBL" id="KDR84142.1"/>
    </source>
</evidence>
<protein>
    <recommendedName>
        <fullName evidence="5">MYND-type domain-containing protein</fullName>
    </recommendedName>
</protein>
<reference evidence="7" key="1">
    <citation type="journal article" date="2014" name="Proc. Natl. Acad. Sci. U.S.A.">
        <title>Extensive sampling of basidiomycete genomes demonstrates inadequacy of the white-rot/brown-rot paradigm for wood decay fungi.</title>
        <authorList>
            <person name="Riley R."/>
            <person name="Salamov A.A."/>
            <person name="Brown D.W."/>
            <person name="Nagy L.G."/>
            <person name="Floudas D."/>
            <person name="Held B.W."/>
            <person name="Levasseur A."/>
            <person name="Lombard V."/>
            <person name="Morin E."/>
            <person name="Otillar R."/>
            <person name="Lindquist E.A."/>
            <person name="Sun H."/>
            <person name="LaButti K.M."/>
            <person name="Schmutz J."/>
            <person name="Jabbour D."/>
            <person name="Luo H."/>
            <person name="Baker S.E."/>
            <person name="Pisabarro A.G."/>
            <person name="Walton J.D."/>
            <person name="Blanchette R.A."/>
            <person name="Henrissat B."/>
            <person name="Martin F."/>
            <person name="Cullen D."/>
            <person name="Hibbett D.S."/>
            <person name="Grigoriev I.V."/>
        </authorList>
    </citation>
    <scope>NUCLEOTIDE SEQUENCE [LARGE SCALE GENOMIC DNA]</scope>
    <source>
        <strain evidence="7">CBS 339.88</strain>
    </source>
</reference>
<dbReference type="HOGENOM" id="CLU_494357_0_0_1"/>
<organism evidence="6 7">
    <name type="scientific">Galerina marginata (strain CBS 339.88)</name>
    <dbReference type="NCBI Taxonomy" id="685588"/>
    <lineage>
        <taxon>Eukaryota</taxon>
        <taxon>Fungi</taxon>
        <taxon>Dikarya</taxon>
        <taxon>Basidiomycota</taxon>
        <taxon>Agaricomycotina</taxon>
        <taxon>Agaricomycetes</taxon>
        <taxon>Agaricomycetidae</taxon>
        <taxon>Agaricales</taxon>
        <taxon>Agaricineae</taxon>
        <taxon>Strophariaceae</taxon>
        <taxon>Galerina</taxon>
    </lineage>
</organism>
<evidence type="ECO:0000256" key="4">
    <source>
        <dbReference type="PROSITE-ProRule" id="PRU00134"/>
    </source>
</evidence>